<comment type="similarity">
    <text evidence="1">Belongs to the Ole e I family.</text>
</comment>
<name>A0A328DDY0_9ASTE</name>
<keyword evidence="5" id="KW-1185">Reference proteome</keyword>
<dbReference type="PANTHER" id="PTHR31614:SF5">
    <property type="entry name" value="ALLERGEN-LIKE PROTEIN BRSN20"/>
    <property type="match status" value="1"/>
</dbReference>
<evidence type="ECO:0000256" key="2">
    <source>
        <dbReference type="ARBA" id="ARBA00023157"/>
    </source>
</evidence>
<organism evidence="4 5">
    <name type="scientific">Cuscuta australis</name>
    <dbReference type="NCBI Taxonomy" id="267555"/>
    <lineage>
        <taxon>Eukaryota</taxon>
        <taxon>Viridiplantae</taxon>
        <taxon>Streptophyta</taxon>
        <taxon>Embryophyta</taxon>
        <taxon>Tracheophyta</taxon>
        <taxon>Spermatophyta</taxon>
        <taxon>Magnoliopsida</taxon>
        <taxon>eudicotyledons</taxon>
        <taxon>Gunneridae</taxon>
        <taxon>Pentapetalae</taxon>
        <taxon>asterids</taxon>
        <taxon>lamiids</taxon>
        <taxon>Solanales</taxon>
        <taxon>Convolvulaceae</taxon>
        <taxon>Cuscuteae</taxon>
        <taxon>Cuscuta</taxon>
        <taxon>Cuscuta subgen. Grammica</taxon>
        <taxon>Cuscuta sect. Cleistogrammica</taxon>
    </lineage>
</organism>
<dbReference type="InterPro" id="IPR006041">
    <property type="entry name" value="Pollen_Ole_e1_allergen"/>
</dbReference>
<dbReference type="Pfam" id="PF01190">
    <property type="entry name" value="Pollen_Ole_e_1"/>
    <property type="match status" value="1"/>
</dbReference>
<gene>
    <name evidence="4" type="ORF">DM860_014122</name>
</gene>
<comment type="caution">
    <text evidence="4">The sequence shown here is derived from an EMBL/GenBank/DDBJ whole genome shotgun (WGS) entry which is preliminary data.</text>
</comment>
<dbReference type="Proteomes" id="UP000249390">
    <property type="component" value="Unassembled WGS sequence"/>
</dbReference>
<dbReference type="EMBL" id="NQVE01000150">
    <property type="protein sequence ID" value="RAL43985.1"/>
    <property type="molecule type" value="Genomic_DNA"/>
</dbReference>
<keyword evidence="3" id="KW-0732">Signal</keyword>
<protein>
    <submittedName>
        <fullName evidence="4">Uncharacterized protein</fullName>
    </submittedName>
</protein>
<accession>A0A328DDY0</accession>
<proteinExistence type="inferred from homology"/>
<feature type="chain" id="PRO_5016253907" evidence="3">
    <location>
        <begin position="26"/>
        <end position="169"/>
    </location>
</feature>
<feature type="signal peptide" evidence="3">
    <location>
        <begin position="1"/>
        <end position="25"/>
    </location>
</feature>
<evidence type="ECO:0000256" key="3">
    <source>
        <dbReference type="SAM" id="SignalP"/>
    </source>
</evidence>
<evidence type="ECO:0000313" key="5">
    <source>
        <dbReference type="Proteomes" id="UP000249390"/>
    </source>
</evidence>
<dbReference type="PANTHER" id="PTHR31614">
    <property type="entry name" value="PROTEIN DOWNSTREAM OF FLC-RELATED"/>
    <property type="match status" value="1"/>
</dbReference>
<evidence type="ECO:0000313" key="4">
    <source>
        <dbReference type="EMBL" id="RAL43985.1"/>
    </source>
</evidence>
<reference evidence="4 5" key="1">
    <citation type="submission" date="2018-06" db="EMBL/GenBank/DDBJ databases">
        <title>The Genome of Cuscuta australis (Dodder) Provides Insight into the Evolution of Plant Parasitism.</title>
        <authorList>
            <person name="Liu H."/>
        </authorList>
    </citation>
    <scope>NUCLEOTIDE SEQUENCE [LARGE SCALE GENOMIC DNA]</scope>
    <source>
        <strain evidence="5">cv. Yunnan</strain>
        <tissue evidence="4">Vines</tissue>
    </source>
</reference>
<evidence type="ECO:0000256" key="1">
    <source>
        <dbReference type="ARBA" id="ARBA00010049"/>
    </source>
</evidence>
<dbReference type="AlphaFoldDB" id="A0A328DDY0"/>
<keyword evidence="2" id="KW-1015">Disulfide bond</keyword>
<sequence>MARFVALFALCALSAAATTISGVSASRRPIPAVITLIGRAYVDTCNVGFETTHSLYPAGSTVKLVCKFSKTSKITYTDKAVTGANGEYKFTLNGRRSDKEVCHVQAIESAHPDAGKPDPARESALVILNGSNGIASNTRYANNVGFTSTKPLSNCAQIVSQYHLNDDNF</sequence>